<keyword evidence="2" id="KW-0732">Signal</keyword>
<feature type="signal peptide" evidence="2">
    <location>
        <begin position="1"/>
        <end position="49"/>
    </location>
</feature>
<name>A0ABP8GE54_9BURK</name>
<dbReference type="SUPFAM" id="SSF53850">
    <property type="entry name" value="Periplasmic binding protein-like II"/>
    <property type="match status" value="1"/>
</dbReference>
<organism evidence="3 4">
    <name type="scientific">Pigmentiphaga soli</name>
    <dbReference type="NCBI Taxonomy" id="1007095"/>
    <lineage>
        <taxon>Bacteria</taxon>
        <taxon>Pseudomonadati</taxon>
        <taxon>Pseudomonadota</taxon>
        <taxon>Betaproteobacteria</taxon>
        <taxon>Burkholderiales</taxon>
        <taxon>Alcaligenaceae</taxon>
        <taxon>Pigmentiphaga</taxon>
    </lineage>
</organism>
<dbReference type="InterPro" id="IPR005064">
    <property type="entry name" value="BUG"/>
</dbReference>
<reference evidence="4" key="1">
    <citation type="journal article" date="2019" name="Int. J. Syst. Evol. Microbiol.">
        <title>The Global Catalogue of Microorganisms (GCM) 10K type strain sequencing project: providing services to taxonomists for standard genome sequencing and annotation.</title>
        <authorList>
            <consortium name="The Broad Institute Genomics Platform"/>
            <consortium name="The Broad Institute Genome Sequencing Center for Infectious Disease"/>
            <person name="Wu L."/>
            <person name="Ma J."/>
        </authorList>
    </citation>
    <scope>NUCLEOTIDE SEQUENCE [LARGE SCALE GENOMIC DNA]</scope>
    <source>
        <strain evidence="4">JCM 17666</strain>
    </source>
</reference>
<gene>
    <name evidence="3" type="ORF">GCM10023144_02240</name>
</gene>
<dbReference type="Gene3D" id="3.40.190.150">
    <property type="entry name" value="Bordetella uptake gene, domain 1"/>
    <property type="match status" value="1"/>
</dbReference>
<dbReference type="Pfam" id="PF03401">
    <property type="entry name" value="TctC"/>
    <property type="match status" value="1"/>
</dbReference>
<evidence type="ECO:0000256" key="1">
    <source>
        <dbReference type="ARBA" id="ARBA00006987"/>
    </source>
</evidence>
<dbReference type="CDD" id="cd07012">
    <property type="entry name" value="PBP2_Bug_TTT"/>
    <property type="match status" value="1"/>
</dbReference>
<evidence type="ECO:0000256" key="2">
    <source>
        <dbReference type="SAM" id="SignalP"/>
    </source>
</evidence>
<proteinExistence type="inferred from homology"/>
<dbReference type="Proteomes" id="UP001501671">
    <property type="component" value="Unassembled WGS sequence"/>
</dbReference>
<keyword evidence="4" id="KW-1185">Reference proteome</keyword>
<evidence type="ECO:0000313" key="3">
    <source>
        <dbReference type="EMBL" id="GAA4322346.1"/>
    </source>
</evidence>
<comment type="caution">
    <text evidence="3">The sequence shown here is derived from an EMBL/GenBank/DDBJ whole genome shotgun (WGS) entry which is preliminary data.</text>
</comment>
<feature type="chain" id="PRO_5045237404" evidence="2">
    <location>
        <begin position="50"/>
        <end position="351"/>
    </location>
</feature>
<dbReference type="PANTHER" id="PTHR42928">
    <property type="entry name" value="TRICARBOXYLATE-BINDING PROTEIN"/>
    <property type="match status" value="1"/>
</dbReference>
<accession>A0ABP8GE54</accession>
<evidence type="ECO:0000313" key="4">
    <source>
        <dbReference type="Proteomes" id="UP001501671"/>
    </source>
</evidence>
<dbReference type="PANTHER" id="PTHR42928:SF5">
    <property type="entry name" value="BLR1237 PROTEIN"/>
    <property type="match status" value="1"/>
</dbReference>
<dbReference type="InterPro" id="IPR042100">
    <property type="entry name" value="Bug_dom1"/>
</dbReference>
<dbReference type="RefSeq" id="WP_345245453.1">
    <property type="nucleotide sequence ID" value="NZ_BAABFO010000001.1"/>
</dbReference>
<protein>
    <submittedName>
        <fullName evidence="3">Tripartite tricarboxylate transporter substrate binding protein BugE</fullName>
    </submittedName>
</protein>
<sequence>MIDSNSGRAALFPVVRTGSPRAGCFRSCLAVLGAATMAALAMHAAPAAADEVSDYPVKPIRLVIPYATGGVSDTIGRVMAKAMGDALGQSVVAENRGGGGGTIGAAVVAEAPPDGYTLLLTSPPMVAVAPVTLKSLPYDPIASFTAIGTAVTTPNILVVNNDLPVKTLSDLADYARQGGRLSFASAGPGSTGHLSGQILQNAMHIEMTHVPYKSSGQAFPDVISGRVSMVFDSLPSTIGHVRAGKVRPVVVMSKERSSVLPEVPTAIEAGYPAATMNFWMGIEGPARIPQGIVDKLNAAIRKALESPELKKQLSTVGAELYATSPQEFAAMRRQDAESLGKLARSLGLGAD</sequence>
<dbReference type="Gene3D" id="3.40.190.10">
    <property type="entry name" value="Periplasmic binding protein-like II"/>
    <property type="match status" value="1"/>
</dbReference>
<comment type="similarity">
    <text evidence="1">Belongs to the UPF0065 (bug) family.</text>
</comment>
<dbReference type="PIRSF" id="PIRSF017082">
    <property type="entry name" value="YflP"/>
    <property type="match status" value="1"/>
</dbReference>
<dbReference type="EMBL" id="BAABFO010000001">
    <property type="protein sequence ID" value="GAA4322346.1"/>
    <property type="molecule type" value="Genomic_DNA"/>
</dbReference>